<evidence type="ECO:0000259" key="14">
    <source>
        <dbReference type="PROSITE" id="PS52040"/>
    </source>
</evidence>
<keyword evidence="4 10" id="KW-0963">Cytoplasm</keyword>
<evidence type="ECO:0000256" key="12">
    <source>
        <dbReference type="SAM" id="Coils"/>
    </source>
</evidence>
<name>A0A4R6VDW6_9PSEU</name>
<dbReference type="InterPro" id="IPR050220">
    <property type="entry name" value="Type_II_DNA_Topoisomerases"/>
</dbReference>
<evidence type="ECO:0000313" key="16">
    <source>
        <dbReference type="Proteomes" id="UP000295705"/>
    </source>
</evidence>
<dbReference type="Pfam" id="PF00521">
    <property type="entry name" value="DNA_topoisoIV"/>
    <property type="match status" value="1"/>
</dbReference>
<dbReference type="PROSITE" id="PS52040">
    <property type="entry name" value="TOPO_IIA"/>
    <property type="match status" value="1"/>
</dbReference>
<dbReference type="FunFam" id="3.30.1360.40:FF:000008">
    <property type="entry name" value="DNA topoisomerase (ATP-hydrolyzing)"/>
    <property type="match status" value="1"/>
</dbReference>
<accession>A0A4R6VDW6</accession>
<dbReference type="FunFam" id="1.10.268.10:FF:000001">
    <property type="entry name" value="DNA gyrase subunit A"/>
    <property type="match status" value="1"/>
</dbReference>
<evidence type="ECO:0000313" key="15">
    <source>
        <dbReference type="EMBL" id="TDQ61003.1"/>
    </source>
</evidence>
<dbReference type="NCBIfam" id="NF004044">
    <property type="entry name" value="PRK05561.1"/>
    <property type="match status" value="1"/>
</dbReference>
<reference evidence="15 16" key="1">
    <citation type="submission" date="2019-03" db="EMBL/GenBank/DDBJ databases">
        <title>Genomic Encyclopedia of Type Strains, Phase IV (KMG-IV): sequencing the most valuable type-strain genomes for metagenomic binning, comparative biology and taxonomic classification.</title>
        <authorList>
            <person name="Goeker M."/>
        </authorList>
    </citation>
    <scope>NUCLEOTIDE SEQUENCE [LARGE SCALE GENOMIC DNA]</scope>
    <source>
        <strain evidence="15 16">DSM 45775</strain>
    </source>
</reference>
<dbReference type="GO" id="GO:0006265">
    <property type="term" value="P:DNA topological change"/>
    <property type="evidence" value="ECO:0007669"/>
    <property type="project" value="UniProtKB-UniRule"/>
</dbReference>
<keyword evidence="8 10" id="KW-0238">DNA-binding</keyword>
<dbReference type="AlphaFoldDB" id="A0A4R6VDW6"/>
<feature type="domain" description="Topo IIA-type catalytic" evidence="14">
    <location>
        <begin position="41"/>
        <end position="516"/>
    </location>
</feature>
<evidence type="ECO:0000256" key="1">
    <source>
        <dbReference type="ARBA" id="ARBA00000185"/>
    </source>
</evidence>
<feature type="coiled-coil region" evidence="12">
    <location>
        <begin position="448"/>
        <end position="475"/>
    </location>
</feature>
<comment type="function">
    <text evidence="10">A type II topoisomerase that negatively supercoils closed circular double-stranded (ds) DNA in an ATP-dependent manner to modulate DNA topology and maintain chromosomes in an underwound state. Negative supercoiling favors strand separation, and DNA replication, transcription, recombination and repair, all of which involve strand separation. Also able to catalyze the interconversion of other topological isomers of dsDNA rings, including catenanes and knotted rings. Type II topoisomerases break and join 2 DNA strands simultaneously in an ATP-dependent manner.</text>
</comment>
<keyword evidence="12" id="KW-0175">Coiled coil</keyword>
<comment type="similarity">
    <text evidence="3 10">Belongs to the type II topoisomerase GyrA/ParC subunit family.</text>
</comment>
<dbReference type="FunFam" id="2.120.10.90:FF:000001">
    <property type="entry name" value="DNA gyrase subunit A"/>
    <property type="match status" value="1"/>
</dbReference>
<evidence type="ECO:0000256" key="5">
    <source>
        <dbReference type="ARBA" id="ARBA00022741"/>
    </source>
</evidence>
<dbReference type="GO" id="GO:0005694">
    <property type="term" value="C:chromosome"/>
    <property type="evidence" value="ECO:0007669"/>
    <property type="project" value="InterPro"/>
</dbReference>
<organism evidence="15 16">
    <name type="scientific">Actinomycetospora succinea</name>
    <dbReference type="NCBI Taxonomy" id="663603"/>
    <lineage>
        <taxon>Bacteria</taxon>
        <taxon>Bacillati</taxon>
        <taxon>Actinomycetota</taxon>
        <taxon>Actinomycetes</taxon>
        <taxon>Pseudonocardiales</taxon>
        <taxon>Pseudonocardiaceae</taxon>
        <taxon>Actinomycetospora</taxon>
    </lineage>
</organism>
<keyword evidence="5 10" id="KW-0547">Nucleotide-binding</keyword>
<feature type="active site" description="O-(5'-phospho-DNA)-tyrosine intermediate" evidence="10 11">
    <location>
        <position position="129"/>
    </location>
</feature>
<dbReference type="GO" id="GO:0034335">
    <property type="term" value="F:DNA negative supercoiling activity"/>
    <property type="evidence" value="ECO:0007669"/>
    <property type="project" value="UniProtKB-ARBA"/>
</dbReference>
<dbReference type="SMART" id="SM00434">
    <property type="entry name" value="TOP4c"/>
    <property type="match status" value="1"/>
</dbReference>
<evidence type="ECO:0000256" key="3">
    <source>
        <dbReference type="ARBA" id="ARBA00008263"/>
    </source>
</evidence>
<dbReference type="GO" id="GO:0003677">
    <property type="term" value="F:DNA binding"/>
    <property type="evidence" value="ECO:0007669"/>
    <property type="project" value="UniProtKB-UniRule"/>
</dbReference>
<dbReference type="Gene3D" id="3.30.1360.40">
    <property type="match status" value="1"/>
</dbReference>
<dbReference type="GO" id="GO:0009330">
    <property type="term" value="C:DNA topoisomerase type II (double strand cut, ATP-hydrolyzing) complex"/>
    <property type="evidence" value="ECO:0007669"/>
    <property type="project" value="TreeGrafter"/>
</dbReference>
<evidence type="ECO:0000256" key="10">
    <source>
        <dbReference type="HAMAP-Rule" id="MF_01897"/>
    </source>
</evidence>
<keyword evidence="9 10" id="KW-0413">Isomerase</keyword>
<dbReference type="GO" id="GO:0006261">
    <property type="term" value="P:DNA-templated DNA replication"/>
    <property type="evidence" value="ECO:0007669"/>
    <property type="project" value="UniProtKB-UniRule"/>
</dbReference>
<dbReference type="InterPro" id="IPR005743">
    <property type="entry name" value="GyrA"/>
</dbReference>
<dbReference type="Pfam" id="PF03989">
    <property type="entry name" value="DNA_gyraseA_C"/>
    <property type="match status" value="6"/>
</dbReference>
<dbReference type="InterPro" id="IPR013758">
    <property type="entry name" value="Topo_IIA_A/C_ab"/>
</dbReference>
<dbReference type="PANTHER" id="PTHR43493:SF5">
    <property type="entry name" value="DNA GYRASE SUBUNIT A, CHLOROPLASTIC_MITOCHONDRIAL"/>
    <property type="match status" value="1"/>
</dbReference>
<protein>
    <recommendedName>
        <fullName evidence="10">DNA gyrase subunit A</fullName>
        <ecNumber evidence="10">5.6.2.2</ecNumber>
    </recommendedName>
</protein>
<comment type="subcellular location">
    <subcellularLocation>
        <location evidence="2 10">Cytoplasm</location>
    </subcellularLocation>
</comment>
<evidence type="ECO:0000256" key="11">
    <source>
        <dbReference type="PROSITE-ProRule" id="PRU01384"/>
    </source>
</evidence>
<evidence type="ECO:0000256" key="7">
    <source>
        <dbReference type="ARBA" id="ARBA00023029"/>
    </source>
</evidence>
<keyword evidence="16" id="KW-1185">Reference proteome</keyword>
<dbReference type="Gene3D" id="1.10.268.10">
    <property type="entry name" value="Topoisomerase, domain 3"/>
    <property type="match status" value="1"/>
</dbReference>
<dbReference type="HAMAP" id="MF_01897">
    <property type="entry name" value="GyrA"/>
    <property type="match status" value="1"/>
</dbReference>
<sequence length="837" mass="92116">MTETTLPPGGSGDRIEPVDIQQEMQRSYIDYAMSVIVGRALPLVEDGLKPVHRRVLYSMYDSGFRPDRSYVKCARVVGDVMGNYHPHGDSAIYDALVRLAQPWSMRYPLIDGQGNFGSPGNDPAAAMRYTECRLTPLAMSMLADIDEETVDFADNYDGRTQEPTVLPGRVPNLLINGSAGIAVGMATNMPPHNLREVAAGATWALDNPEASEEETLEALMGFIKGPDFPTAGLVVGTDGIESAYRTGRGSIRMRAVVEVEEDAKGRTILVVTELPYQVNPDSLIESIATLVRDGRIQGISEINDESSDRVGRRIVITLRRDAVAKVVLNNLYKHTQLQYSFGVNMLSIVDGVPRTLRLDQMIRHWIRHQIDVIVRRTRFRLRKAEERAHILRGLVKALDALDEVIALIRASETVDVARAGLIDLLEIDEIQAQAILDMQLRRLAALERQKIIDELAEIEATIRDLEDILARPERQRQIIRDELGEIVEKYGDDRLTRLVGYDGEVADSDLIAVEDVVVTITRTGYAKRTKTDLYRAQKRGGRGVQGATLKQDDLVAHFFVCSTHDWLLFFTNKGRVYRAKAYELPEANRNARGQHVANLLAFQPEEQIAQVMHIKDYDAAPYLVLATQGGLVKKSRLTDFDSNRSGGLIGINLREGDELVGAVLCSGDDDLLLVSAEGQSIRFTASDDALRPMGRATSGVTGMRFNSGDELLSLGVVRDGTFLLVATGGGYAKRTPIDEYPVQNRGGKGVLTLQYDRRRGTLVGALIVELDDELYAITTSGGVIRTTAKEVRKAGRQTKGVRLMNLGENGTLLAIARNAEEAADPDAGGSTSSQPQP</sequence>
<dbReference type="InterPro" id="IPR006691">
    <property type="entry name" value="GyrA/parC_rep"/>
</dbReference>
<dbReference type="Gene3D" id="3.90.199.10">
    <property type="entry name" value="Topoisomerase II, domain 5"/>
    <property type="match status" value="1"/>
</dbReference>
<comment type="catalytic activity">
    <reaction evidence="1 10 11">
        <text>ATP-dependent breakage, passage and rejoining of double-stranded DNA.</text>
        <dbReference type="EC" id="5.6.2.2"/>
    </reaction>
</comment>
<dbReference type="NCBIfam" id="NF004043">
    <property type="entry name" value="PRK05560.1"/>
    <property type="match status" value="1"/>
</dbReference>
<dbReference type="FunFam" id="3.90.199.10:FF:000001">
    <property type="entry name" value="DNA gyrase subunit A"/>
    <property type="match status" value="1"/>
</dbReference>
<dbReference type="RefSeq" id="WP_133826806.1">
    <property type="nucleotide sequence ID" value="NZ_BAABHR010000011.1"/>
</dbReference>
<dbReference type="GO" id="GO:0005524">
    <property type="term" value="F:ATP binding"/>
    <property type="evidence" value="ECO:0007669"/>
    <property type="project" value="UniProtKB-UniRule"/>
</dbReference>
<dbReference type="EMBL" id="SNYO01000003">
    <property type="protein sequence ID" value="TDQ61003.1"/>
    <property type="molecule type" value="Genomic_DNA"/>
</dbReference>
<dbReference type="NCBIfam" id="TIGR01063">
    <property type="entry name" value="gyrA"/>
    <property type="match status" value="1"/>
</dbReference>
<feature type="region of interest" description="Disordered" evidence="13">
    <location>
        <begin position="818"/>
        <end position="837"/>
    </location>
</feature>
<dbReference type="InterPro" id="IPR013757">
    <property type="entry name" value="Topo_IIA_A_a_sf"/>
</dbReference>
<evidence type="ECO:0000256" key="13">
    <source>
        <dbReference type="SAM" id="MobiDB-lite"/>
    </source>
</evidence>
<evidence type="ECO:0000256" key="4">
    <source>
        <dbReference type="ARBA" id="ARBA00022490"/>
    </source>
</evidence>
<dbReference type="GO" id="GO:0005737">
    <property type="term" value="C:cytoplasm"/>
    <property type="evidence" value="ECO:0007669"/>
    <property type="project" value="UniProtKB-SubCell"/>
</dbReference>
<proteinExistence type="inferred from homology"/>
<keyword evidence="7 10" id="KW-0799">Topoisomerase</keyword>
<dbReference type="EC" id="5.6.2.2" evidence="10"/>
<dbReference type="InterPro" id="IPR002205">
    <property type="entry name" value="Topo_IIA_dom_A"/>
</dbReference>
<evidence type="ECO:0000256" key="6">
    <source>
        <dbReference type="ARBA" id="ARBA00022840"/>
    </source>
</evidence>
<dbReference type="Proteomes" id="UP000295705">
    <property type="component" value="Unassembled WGS sequence"/>
</dbReference>
<dbReference type="CDD" id="cd00187">
    <property type="entry name" value="TOP4c"/>
    <property type="match status" value="1"/>
</dbReference>
<evidence type="ECO:0000256" key="8">
    <source>
        <dbReference type="ARBA" id="ARBA00023125"/>
    </source>
</evidence>
<dbReference type="SUPFAM" id="SSF101904">
    <property type="entry name" value="GyrA/ParC C-terminal domain-like"/>
    <property type="match status" value="1"/>
</dbReference>
<feature type="short sequence motif" description="GyrA-box" evidence="10">
    <location>
        <begin position="537"/>
        <end position="543"/>
    </location>
</feature>
<dbReference type="OrthoDB" id="9806486at2"/>
<comment type="caution">
    <text evidence="15">The sequence shown here is derived from an EMBL/GenBank/DDBJ whole genome shotgun (WGS) entry which is preliminary data.</text>
</comment>
<gene>
    <name evidence="10" type="primary">gyrA</name>
    <name evidence="15" type="ORF">EV188_103509</name>
</gene>
<comment type="miscellaneous">
    <text evidence="10">Few gyrases are as efficient as E.coli at forming negative supercoils. Not all organisms have 2 type II topoisomerases; in organisms with a single type II topoisomerase this enzyme also has to decatenate newly replicated chromosomes.</text>
</comment>
<keyword evidence="6 10" id="KW-0067">ATP-binding</keyword>
<evidence type="ECO:0000256" key="9">
    <source>
        <dbReference type="ARBA" id="ARBA00023235"/>
    </source>
</evidence>
<dbReference type="SUPFAM" id="SSF56719">
    <property type="entry name" value="Type II DNA topoisomerase"/>
    <property type="match status" value="1"/>
</dbReference>
<dbReference type="InterPro" id="IPR013760">
    <property type="entry name" value="Topo_IIA-like_dom_sf"/>
</dbReference>
<comment type="subunit">
    <text evidence="10">Heterotetramer, composed of two GyrA and two GyrB chains. In the heterotetramer, GyrA contains the active site tyrosine that forms a transient covalent intermediate with DNA, while GyrB binds cofactors and catalyzes ATP hydrolysis.</text>
</comment>
<dbReference type="InterPro" id="IPR035516">
    <property type="entry name" value="Gyrase/topoIV_suA_C"/>
</dbReference>
<dbReference type="Gene3D" id="2.120.10.90">
    <property type="entry name" value="DNA gyrase/topoisomerase IV, subunit A, C-terminal"/>
    <property type="match status" value="1"/>
</dbReference>
<dbReference type="PANTHER" id="PTHR43493">
    <property type="entry name" value="DNA GYRASE/TOPOISOMERASE SUBUNIT A"/>
    <property type="match status" value="1"/>
</dbReference>
<evidence type="ECO:0000256" key="2">
    <source>
        <dbReference type="ARBA" id="ARBA00004496"/>
    </source>
</evidence>